<feature type="chain" id="PRO_5045162396" evidence="1">
    <location>
        <begin position="25"/>
        <end position="104"/>
    </location>
</feature>
<gene>
    <name evidence="2" type="ORF">GCM10007938_09380</name>
</gene>
<feature type="signal peptide" evidence="1">
    <location>
        <begin position="1"/>
        <end position="24"/>
    </location>
</feature>
<evidence type="ECO:0000313" key="2">
    <source>
        <dbReference type="EMBL" id="GLT17161.1"/>
    </source>
</evidence>
<sequence length="104" mass="10772">MNNKLVLSIAMTSVISLNSGTVFADAQSEAPVKSSVISQKTGGCAAGKCGTEKRFEKQELKGDPQGRLVRARDGKCGVMGEGINPSAETIKLTQSKITGGICGQ</sequence>
<name>A0ABQ6EWV6_9VIBR</name>
<comment type="caution">
    <text evidence="2">The sequence shown here is derived from an EMBL/GenBank/DDBJ whole genome shotgun (WGS) entry which is preliminary data.</text>
</comment>
<evidence type="ECO:0000313" key="3">
    <source>
        <dbReference type="Proteomes" id="UP001157138"/>
    </source>
</evidence>
<proteinExistence type="predicted"/>
<evidence type="ECO:0000256" key="1">
    <source>
        <dbReference type="SAM" id="SignalP"/>
    </source>
</evidence>
<protein>
    <submittedName>
        <fullName evidence="2">Uncharacterized protein</fullName>
    </submittedName>
</protein>
<dbReference type="EMBL" id="BSPW01000021">
    <property type="protein sequence ID" value="GLT17161.1"/>
    <property type="molecule type" value="Genomic_DNA"/>
</dbReference>
<dbReference type="Proteomes" id="UP001157138">
    <property type="component" value="Unassembled WGS sequence"/>
</dbReference>
<keyword evidence="1" id="KW-0732">Signal</keyword>
<accession>A0ABQ6EWV6</accession>
<dbReference type="RefSeq" id="WP_284191075.1">
    <property type="nucleotide sequence ID" value="NZ_BSPW01000021.1"/>
</dbReference>
<reference evidence="3" key="1">
    <citation type="journal article" date="2019" name="Int. J. Syst. Evol. Microbiol.">
        <title>The Global Catalogue of Microorganisms (GCM) 10K type strain sequencing project: providing services to taxonomists for standard genome sequencing and annotation.</title>
        <authorList>
            <consortium name="The Broad Institute Genomics Platform"/>
            <consortium name="The Broad Institute Genome Sequencing Center for Infectious Disease"/>
            <person name="Wu L."/>
            <person name="Ma J."/>
        </authorList>
    </citation>
    <scope>NUCLEOTIDE SEQUENCE [LARGE SCALE GENOMIC DNA]</scope>
    <source>
        <strain evidence="3">NBRC 108723</strain>
    </source>
</reference>
<keyword evidence="3" id="KW-1185">Reference proteome</keyword>
<organism evidence="2 3">
    <name type="scientific">Vibrio zhanjiangensis</name>
    <dbReference type="NCBI Taxonomy" id="1046128"/>
    <lineage>
        <taxon>Bacteria</taxon>
        <taxon>Pseudomonadati</taxon>
        <taxon>Pseudomonadota</taxon>
        <taxon>Gammaproteobacteria</taxon>
        <taxon>Vibrionales</taxon>
        <taxon>Vibrionaceae</taxon>
        <taxon>Vibrio</taxon>
    </lineage>
</organism>